<accession>A0A6J4IEA0</accession>
<feature type="compositionally biased region" description="Basic and acidic residues" evidence="1">
    <location>
        <begin position="52"/>
        <end position="68"/>
    </location>
</feature>
<reference evidence="2" key="1">
    <citation type="submission" date="2020-02" db="EMBL/GenBank/DDBJ databases">
        <authorList>
            <person name="Meier V. D."/>
        </authorList>
    </citation>
    <scope>NUCLEOTIDE SEQUENCE</scope>
    <source>
        <strain evidence="2">AVDCRST_MAG41</strain>
    </source>
</reference>
<name>A0A6J4IEA0_9ACTN</name>
<feature type="region of interest" description="Disordered" evidence="1">
    <location>
        <begin position="1"/>
        <end position="198"/>
    </location>
</feature>
<feature type="non-terminal residue" evidence="2">
    <location>
        <position position="198"/>
    </location>
</feature>
<feature type="non-terminal residue" evidence="2">
    <location>
        <position position="1"/>
    </location>
</feature>
<proteinExistence type="predicted"/>
<evidence type="ECO:0000313" key="2">
    <source>
        <dbReference type="EMBL" id="CAA9247660.1"/>
    </source>
</evidence>
<protein>
    <submittedName>
        <fullName evidence="2">Uncharacterized protein Q1 colocalized with Q</fullName>
    </submittedName>
</protein>
<feature type="compositionally biased region" description="Basic residues" evidence="1">
    <location>
        <begin position="178"/>
        <end position="198"/>
    </location>
</feature>
<evidence type="ECO:0000256" key="1">
    <source>
        <dbReference type="SAM" id="MobiDB-lite"/>
    </source>
</evidence>
<feature type="compositionally biased region" description="Basic and acidic residues" evidence="1">
    <location>
        <begin position="130"/>
        <end position="154"/>
    </location>
</feature>
<gene>
    <name evidence="2" type="ORF">AVDCRST_MAG41-1779</name>
</gene>
<feature type="compositionally biased region" description="Low complexity" evidence="1">
    <location>
        <begin position="162"/>
        <end position="177"/>
    </location>
</feature>
<feature type="compositionally biased region" description="Basic and acidic residues" evidence="1">
    <location>
        <begin position="111"/>
        <end position="120"/>
    </location>
</feature>
<feature type="compositionally biased region" description="Basic residues" evidence="1">
    <location>
        <begin position="18"/>
        <end position="27"/>
    </location>
</feature>
<dbReference type="AlphaFoldDB" id="A0A6J4IEA0"/>
<organism evidence="2">
    <name type="scientific">uncultured Mycobacteriales bacterium</name>
    <dbReference type="NCBI Taxonomy" id="581187"/>
    <lineage>
        <taxon>Bacteria</taxon>
        <taxon>Bacillati</taxon>
        <taxon>Actinomycetota</taxon>
        <taxon>Actinomycetes</taxon>
        <taxon>Mycobacteriales</taxon>
        <taxon>environmental samples</taxon>
    </lineage>
</organism>
<dbReference type="EMBL" id="CADCTP010000165">
    <property type="protein sequence ID" value="CAA9247660.1"/>
    <property type="molecule type" value="Genomic_DNA"/>
</dbReference>
<feature type="compositionally biased region" description="Basic residues" evidence="1">
    <location>
        <begin position="83"/>
        <end position="95"/>
    </location>
</feature>
<sequence>GCLGARARCAPTAGAHAGPRRVRRRRPQPAADQAALGGAGGGGPAAAAARPVDARPGAERPGGRRGGGDRPAGAAARPERLRGVGRHHAPGRVRLGRAGAGDGRRPAAARGRLELADGRAARRRGGAPRGRRDGHPDLVDPLRRPGRAAADHRPGAAGVLDAGRAGRLGPPAGVRGPALHRGRPAPGRGHRAAHPAGL</sequence>